<organism evidence="3 4">
    <name type="scientific">Dillenia turbinata</name>
    <dbReference type="NCBI Taxonomy" id="194707"/>
    <lineage>
        <taxon>Eukaryota</taxon>
        <taxon>Viridiplantae</taxon>
        <taxon>Streptophyta</taxon>
        <taxon>Embryophyta</taxon>
        <taxon>Tracheophyta</taxon>
        <taxon>Spermatophyta</taxon>
        <taxon>Magnoliopsida</taxon>
        <taxon>eudicotyledons</taxon>
        <taxon>Gunneridae</taxon>
        <taxon>Pentapetalae</taxon>
        <taxon>Dilleniales</taxon>
        <taxon>Dilleniaceae</taxon>
        <taxon>Dillenia</taxon>
    </lineage>
</organism>
<evidence type="ECO:0000256" key="1">
    <source>
        <dbReference type="SAM" id="Phobius"/>
    </source>
</evidence>
<keyword evidence="1" id="KW-1133">Transmembrane helix</keyword>
<proteinExistence type="predicted"/>
<protein>
    <submittedName>
        <fullName evidence="3">GPI ethanolamine phosphate transferase 2, C-terminal</fullName>
    </submittedName>
</protein>
<evidence type="ECO:0000313" key="3">
    <source>
        <dbReference type="EMBL" id="KAK6923831.1"/>
    </source>
</evidence>
<evidence type="ECO:0000259" key="2">
    <source>
        <dbReference type="Pfam" id="PF19316"/>
    </source>
</evidence>
<feature type="transmembrane region" description="Helical" evidence="1">
    <location>
        <begin position="965"/>
        <end position="992"/>
    </location>
</feature>
<feature type="transmembrane region" description="Helical" evidence="1">
    <location>
        <begin position="669"/>
        <end position="689"/>
    </location>
</feature>
<accession>A0AAN8V5L5</accession>
<dbReference type="PANTHER" id="PTHR23072">
    <property type="entry name" value="PHOSPHATIDYLINOSITOL GLYCAN-RELATED"/>
    <property type="match status" value="1"/>
</dbReference>
<dbReference type="Gene3D" id="3.40.720.10">
    <property type="entry name" value="Alkaline Phosphatase, subunit A"/>
    <property type="match status" value="1"/>
</dbReference>
<feature type="domain" description="GPI ethanolamine phosphate transferase 2 C-terminal" evidence="2">
    <location>
        <begin position="869"/>
        <end position="986"/>
    </location>
</feature>
<name>A0AAN8V5L5_9MAGN</name>
<keyword evidence="1" id="KW-0812">Transmembrane</keyword>
<dbReference type="PANTHER" id="PTHR23072:SF0">
    <property type="entry name" value="GPI ETHANOLAMINE PHOSPHATE TRANSFERASE 2"/>
    <property type="match status" value="1"/>
</dbReference>
<dbReference type="GO" id="GO:0006506">
    <property type="term" value="P:GPI anchor biosynthetic process"/>
    <property type="evidence" value="ECO:0007669"/>
    <property type="project" value="InterPro"/>
</dbReference>
<feature type="transmembrane region" description="Helical" evidence="1">
    <location>
        <begin position="924"/>
        <end position="945"/>
    </location>
</feature>
<dbReference type="InterPro" id="IPR017850">
    <property type="entry name" value="Alkaline_phosphatase_core_sf"/>
</dbReference>
<dbReference type="GO" id="GO:0051267">
    <property type="term" value="F:CP2 mannose-ethanolamine phosphotransferase activity"/>
    <property type="evidence" value="ECO:0007669"/>
    <property type="project" value="TreeGrafter"/>
</dbReference>
<feature type="transmembrane region" description="Helical" evidence="1">
    <location>
        <begin position="530"/>
        <end position="549"/>
    </location>
</feature>
<dbReference type="GO" id="GO:0005789">
    <property type="term" value="C:endoplasmic reticulum membrane"/>
    <property type="evidence" value="ECO:0007669"/>
    <property type="project" value="TreeGrafter"/>
</dbReference>
<dbReference type="Pfam" id="PF01663">
    <property type="entry name" value="Phosphodiest"/>
    <property type="match status" value="1"/>
</dbReference>
<feature type="transmembrane region" description="Helical" evidence="1">
    <location>
        <begin position="788"/>
        <end position="806"/>
    </location>
</feature>
<dbReference type="Proteomes" id="UP001370490">
    <property type="component" value="Unassembled WGS sequence"/>
</dbReference>
<feature type="transmembrane region" description="Helical" evidence="1">
    <location>
        <begin position="881"/>
        <end position="904"/>
    </location>
</feature>
<feature type="transmembrane region" description="Helical" evidence="1">
    <location>
        <begin position="763"/>
        <end position="782"/>
    </location>
</feature>
<dbReference type="EMBL" id="JBAMMX010000017">
    <property type="protein sequence ID" value="KAK6923831.1"/>
    <property type="molecule type" value="Genomic_DNA"/>
</dbReference>
<keyword evidence="4" id="KW-1185">Reference proteome</keyword>
<dbReference type="InterPro" id="IPR039527">
    <property type="entry name" value="PIGG/GPI7"/>
</dbReference>
<feature type="transmembrane region" description="Helical" evidence="1">
    <location>
        <begin position="709"/>
        <end position="729"/>
    </location>
</feature>
<keyword evidence="3" id="KW-0808">Transferase</keyword>
<reference evidence="3 4" key="1">
    <citation type="submission" date="2023-12" db="EMBL/GenBank/DDBJ databases">
        <title>A high-quality genome assembly for Dillenia turbinata (Dilleniales).</title>
        <authorList>
            <person name="Chanderbali A."/>
        </authorList>
    </citation>
    <scope>NUCLEOTIDE SEQUENCE [LARGE SCALE GENOMIC DNA]</scope>
    <source>
        <strain evidence="3">LSX21</strain>
        <tissue evidence="3">Leaf</tissue>
    </source>
</reference>
<feature type="domain" description="GPI ethanolamine phosphate transferase 2 C-terminal" evidence="2">
    <location>
        <begin position="529"/>
        <end position="672"/>
    </location>
</feature>
<keyword evidence="1" id="KW-0472">Membrane</keyword>
<comment type="caution">
    <text evidence="3">The sequence shown here is derived from an EMBL/GenBank/DDBJ whole genome shotgun (WGS) entry which is preliminary data.</text>
</comment>
<feature type="transmembrane region" description="Helical" evidence="1">
    <location>
        <begin position="815"/>
        <end position="832"/>
    </location>
</feature>
<dbReference type="InterPro" id="IPR002591">
    <property type="entry name" value="Phosphodiest/P_Trfase"/>
</dbReference>
<dbReference type="SUPFAM" id="SSF53649">
    <property type="entry name" value="Alkaline phosphatase-like"/>
    <property type="match status" value="1"/>
</dbReference>
<sequence length="1014" mass="114680">MPSLYPLFYLTINRGQNVALAYHSACCGASYSVSSKRGALVIDGLPAEFVLGKDGRPPSKEMREAMPYTQLLLANQMAVGYHAKAAPPTVTMPRLKAMVSGAPGGFLDVALNFNTQAFLDDNLIGQFFGIGWNMVMHGDETWIKLFPRLFKRHDGVSSFFIYCKVYHFVIWAYYTVNASLVKDTVEVDHNVSRHLQDELNRNDWDLLVSYRFGEDPIGHTNVVAFKILHYLGVDHVGHISGRNSVLMAPKLNEMDEVIKILHSSCIHSQGNVQKRTLLVCASLMVVSDHGMTDSGNHGGSSFEETDSLVLFMGQEFTISDYLAATHNTIHQTCKENVHDQQLRALELNSWQLFRLLRVHLPGLSCKNSPCDGFNDDQQRRTNECNGSKEKMFCCLYLNAKMLHDSWKSKDDPRFFLDAQESDQIYKEKKNPFYVLMWCPYCYFNRSISRDDFSQIISAYYSFLRSASEWLSHKATDKPIGLLSIGVAAMIISCCILLRSLVLLRREFYPREGKRLQKLELSNQGWHLDKFFAIFVILMLVICMGSSSLVEEEQYIWHFATTTMHFLLLHETIQSSLGGTAGSSISFTKGKGEKNNGCFQLCCIFTLLICGRILRGWHQGGVNWSHLPDIARWLEQDCGDHVKSIQLVSGLFVISLSFIAMYLSRLKRIVVVLFDSIFAVCGFLVLRHLTSHKGNSFTAFDDDSTMPVQIIYVTLLILTVCILTIVPWLLPLWNPNISSSHDCPLTSIIVDIEQKSLQIITRGFAYIIGWTYIVCWCLLQLLLQQPINSVPISILLLQISIIIFYFHHGELHHEQWVEVALLCYLGMAGHYGLGNSNSLATIDVAGAFIVDPLPSGIMAYPTIPTLPFWQGMSRYSTVLSGILMFMITFASPMLFLLGLVVYIFVKDTSHLIRSESSSWGQNLMLMLGFPCLTPLGLNSILLTAYTIVLLQMRNHLFVWSVFSPKYLYVCATTACVYIGVSIVAVTGIYLYLVANIRIRWLRMNRHDTERNLAHQ</sequence>
<dbReference type="AlphaFoldDB" id="A0AAN8V5L5"/>
<feature type="transmembrane region" description="Helical" evidence="1">
    <location>
        <begin position="479"/>
        <end position="503"/>
    </location>
</feature>
<dbReference type="InterPro" id="IPR045687">
    <property type="entry name" value="PIGG/GPI7_C"/>
</dbReference>
<dbReference type="Pfam" id="PF19316">
    <property type="entry name" value="PIGO_PIGG"/>
    <property type="match status" value="2"/>
</dbReference>
<feature type="transmembrane region" description="Helical" evidence="1">
    <location>
        <begin position="643"/>
        <end position="662"/>
    </location>
</feature>
<evidence type="ECO:0000313" key="4">
    <source>
        <dbReference type="Proteomes" id="UP001370490"/>
    </source>
</evidence>
<gene>
    <name evidence="3" type="ORF">RJ641_010031</name>
</gene>